<dbReference type="InterPro" id="IPR013783">
    <property type="entry name" value="Ig-like_fold"/>
</dbReference>
<proteinExistence type="predicted"/>
<dbReference type="Gene3D" id="2.60.40.1170">
    <property type="entry name" value="Mu homology domain, subdomain B"/>
    <property type="match status" value="1"/>
</dbReference>
<name>N9NH80_9GAMM</name>
<keyword evidence="2" id="KW-0964">Secreted</keyword>
<dbReference type="Gene3D" id="2.60.40.10">
    <property type="entry name" value="Immunoglobulins"/>
    <property type="match status" value="1"/>
</dbReference>
<dbReference type="GO" id="GO:0005576">
    <property type="term" value="C:extracellular region"/>
    <property type="evidence" value="ECO:0007669"/>
    <property type="project" value="UniProtKB-SubCell"/>
</dbReference>
<dbReference type="PATRIC" id="fig|1217705.3.peg.1678"/>
<evidence type="ECO:0000313" key="8">
    <source>
        <dbReference type="Proteomes" id="UP000013248"/>
    </source>
</evidence>
<dbReference type="InterPro" id="IPR001434">
    <property type="entry name" value="OmcB-like_DUF11"/>
</dbReference>
<dbReference type="EMBL" id="APRP01000017">
    <property type="protein sequence ID" value="ENX01360.1"/>
    <property type="molecule type" value="Genomic_DNA"/>
</dbReference>
<dbReference type="Pfam" id="PF17210">
    <property type="entry name" value="SdrD_B"/>
    <property type="match status" value="1"/>
</dbReference>
<dbReference type="eggNOG" id="COG4719">
    <property type="taxonomic scope" value="Bacteria"/>
</dbReference>
<dbReference type="Pfam" id="PF24514">
    <property type="entry name" value="SpaA_4"/>
    <property type="match status" value="1"/>
</dbReference>
<evidence type="ECO:0000313" key="7">
    <source>
        <dbReference type="EMBL" id="ENX01360.1"/>
    </source>
</evidence>
<comment type="subcellular location">
    <subcellularLocation>
        <location evidence="1">Secreted</location>
    </subcellularLocation>
</comment>
<dbReference type="InterPro" id="IPR033764">
    <property type="entry name" value="Sdr_B"/>
</dbReference>
<comment type="caution">
    <text evidence="7">The sequence shown here is derived from an EMBL/GenBank/DDBJ whole genome shotgun (WGS) entry which is preliminary data.</text>
</comment>
<gene>
    <name evidence="7" type="ORF">F900_01726</name>
</gene>
<evidence type="ECO:0000256" key="2">
    <source>
        <dbReference type="ARBA" id="ARBA00022525"/>
    </source>
</evidence>
<feature type="domain" description="SpaA-like prealbumin fold" evidence="6">
    <location>
        <begin position="882"/>
        <end position="999"/>
    </location>
</feature>
<dbReference type="InterPro" id="IPR055371">
    <property type="entry name" value="SpaA_PFL_dom_4"/>
</dbReference>
<dbReference type="HOGENOM" id="CLU_256260_0_0_6"/>
<dbReference type="Proteomes" id="UP000013248">
    <property type="component" value="Unassembled WGS sequence"/>
</dbReference>
<protein>
    <recommendedName>
        <fullName evidence="9">DUF11 domain-containing protein</fullName>
    </recommendedName>
</protein>
<dbReference type="SUPFAM" id="SSF117074">
    <property type="entry name" value="Hypothetical protein PA1324"/>
    <property type="match status" value="1"/>
</dbReference>
<feature type="domain" description="DUF11" evidence="4">
    <location>
        <begin position="1286"/>
        <end position="1366"/>
    </location>
</feature>
<reference evidence="7 8" key="1">
    <citation type="submission" date="2013-02" db="EMBL/GenBank/DDBJ databases">
        <title>The Genome Sequence of Acinetobacter sp. ANC 3862.</title>
        <authorList>
            <consortium name="The Broad Institute Genome Sequencing Platform"/>
            <consortium name="The Broad Institute Genome Sequencing Center for Infectious Disease"/>
            <person name="Cerqueira G."/>
            <person name="Feldgarden M."/>
            <person name="Courvalin P."/>
            <person name="Perichon B."/>
            <person name="Grillot-Courvalin C."/>
            <person name="Clermont D."/>
            <person name="Rocha E."/>
            <person name="Yoon E.-J."/>
            <person name="Nemec A."/>
            <person name="Walker B."/>
            <person name="Young S.K."/>
            <person name="Zeng Q."/>
            <person name="Gargeya S."/>
            <person name="Fitzgerald M."/>
            <person name="Haas B."/>
            <person name="Abouelleil A."/>
            <person name="Alvarado L."/>
            <person name="Arachchi H.M."/>
            <person name="Berlin A.M."/>
            <person name="Chapman S.B."/>
            <person name="Dewar J."/>
            <person name="Goldberg J."/>
            <person name="Griggs A."/>
            <person name="Gujja S."/>
            <person name="Hansen M."/>
            <person name="Howarth C."/>
            <person name="Imamovic A."/>
            <person name="Larimer J."/>
            <person name="McCowan C."/>
            <person name="Murphy C."/>
            <person name="Neiman D."/>
            <person name="Pearson M."/>
            <person name="Priest M."/>
            <person name="Roberts A."/>
            <person name="Saif S."/>
            <person name="Shea T."/>
            <person name="Sisk P."/>
            <person name="Sykes S."/>
            <person name="Wortman J."/>
            <person name="Nusbaum C."/>
            <person name="Birren B."/>
        </authorList>
    </citation>
    <scope>NUCLEOTIDE SEQUENCE [LARGE SCALE GENOMIC DNA]</scope>
    <source>
        <strain evidence="7 8">ANC 3862</strain>
    </source>
</reference>
<dbReference type="NCBIfam" id="TIGR01451">
    <property type="entry name" value="B_ant_repeat"/>
    <property type="match status" value="1"/>
</dbReference>
<evidence type="ECO:0008006" key="9">
    <source>
        <dbReference type="Google" id="ProtNLM"/>
    </source>
</evidence>
<keyword evidence="3" id="KW-0732">Signal</keyword>
<dbReference type="STRING" id="1217705.F900_01726"/>
<organism evidence="7 8">
    <name type="scientific">Acinetobacter modestus</name>
    <dbReference type="NCBI Taxonomy" id="1776740"/>
    <lineage>
        <taxon>Bacteria</taxon>
        <taxon>Pseudomonadati</taxon>
        <taxon>Pseudomonadota</taxon>
        <taxon>Gammaproteobacteria</taxon>
        <taxon>Moraxellales</taxon>
        <taxon>Moraxellaceae</taxon>
        <taxon>Acinetobacter</taxon>
    </lineage>
</organism>
<accession>N9NH80</accession>
<dbReference type="InterPro" id="IPR047589">
    <property type="entry name" value="DUF11_rpt"/>
</dbReference>
<dbReference type="Pfam" id="PF01345">
    <property type="entry name" value="DUF11"/>
    <property type="match status" value="1"/>
</dbReference>
<evidence type="ECO:0000259" key="6">
    <source>
        <dbReference type="Pfam" id="PF24514"/>
    </source>
</evidence>
<evidence type="ECO:0000256" key="3">
    <source>
        <dbReference type="ARBA" id="ARBA00022729"/>
    </source>
</evidence>
<feature type="domain" description="SD-repeat containing protein B" evidence="5">
    <location>
        <begin position="1024"/>
        <end position="1109"/>
    </location>
</feature>
<evidence type="ECO:0000256" key="1">
    <source>
        <dbReference type="ARBA" id="ARBA00004613"/>
    </source>
</evidence>
<evidence type="ECO:0000259" key="4">
    <source>
        <dbReference type="Pfam" id="PF01345"/>
    </source>
</evidence>
<sequence length="1371" mass="142009">MWLQIKVMNLILGYAMLVSKQKMKKNISNYGMMNHKASYIYTLVLFILTCLMCSQAILAAPPTIEILTGSDSSNTRGPIAGPVTHTFLLNANNPNDNVGTTYAPTTTVAYTITESVGQGATYRKSGVTTTNQPELMLGGYYDSSTARVEGDITTGTLTSYVLNSLNGIGAATSNMFVASLQNAPTGCANSGGSCLQSSGGGINQTQNQGVTINALTKSLVGKSNTARLRVGSIKMRFNRPVNNPILQVSGLGATAGTGLGHSAEVTYTGTGSGASIPVTFRRIAGNANFAVIPNGSNGVGSQFNNIATTIDSSSASGGGASGSVYVQGKGITELNFDIFIRGDGGGSYSSSGYDAFFFGMSSMDADSDIALVKAQRVGKTGTFVQTQLDNVPVNSLMQYQLTITNNTPAGASLGGTVANLPFNDILPVSLKNVSIVGTPTTTQGTGGTSPSATSCTPSLTGDNNAGWKVSGLFTGATTATCIITIQGTATAVGTLTNTATIESTSSNTPVSSSVNAVIVVPTTITADTAVKEARFTITPDLPTIVRGRVGTQIINIKNEGPDSATNAKAVYVAAPQTGVTVSSVSVVGGLACVPSGNNWNCNLGSSMANGATQQLLVVYATASTSALGTAQQATVKAYSDEFNPGSGVGETLYKVWGTNAQNEYRPNGAFWVGYTGASGTSTTSTYANDTTSLLSAWPATQSSPTGAYFLSGGPTVRDSIYAASSSTASAMIQQVINGMTSNSTVATVKLNEINNPDNGDIGDNRRAWEFTTGIYADSNSTLNLCLGNVDDGAYVMVDGVQVATIANTSGSFVTSTPVTAGYHRVTYRIVNRNTYSGTSELGAGGYGPIGMSLSGACTTSGYDAVTGVGVPASINIIDGAKIKIAKNSVNGTGTFNYINLSNLVNSTTAVTTDSVTTVTAGTTATSAQQLWAQTLNTDVSFTESALAGYVLSGVSCVDANSGVTGNTGTFWTLVNNIVTIPAVRIKEGANITCTFTNTKLIYVDITGRVFVDNSGTTLDVSKAYNGIQDAGEVGIANSTIRLNNCSTTQLASTVTSANGDYAFLIEQGLLPSSFCIVQQNLPEYISVSGTTGYTRSTDTIALTKTSATSYTANNFGDVIVNVVLNEDGQHTAIAGDVTDYPHRLSTQIPVQLTQLLQTQTQQPNASADQPWQALVYRDTNCNGQVDMGEVVFNPTAASTVLLQPSVDICLVQRVHVPTNVAAGAQHIGTLQASYQFALTNPSQTILGQTLKRQDVTLIGSAGLTLTKKVRAVASCPSTSSDTNAFVTTNQAAKQDNLEYEITYKNNSTKKLQNVKVKDSLPIGTNFGSVSCSLTPSGNTCNTSHSGDYLEWSLTGLLNPSASGTLRFCVSQ</sequence>
<evidence type="ECO:0000259" key="5">
    <source>
        <dbReference type="Pfam" id="PF17210"/>
    </source>
</evidence>